<dbReference type="PROSITE" id="PS51787">
    <property type="entry name" value="LON_N"/>
    <property type="match status" value="1"/>
</dbReference>
<name>A0A7F5R574_AGRPL</name>
<feature type="region of interest" description="Disordered" evidence="13">
    <location>
        <begin position="1"/>
        <end position="22"/>
    </location>
</feature>
<feature type="compositionally biased region" description="Polar residues" evidence="13">
    <location>
        <begin position="1"/>
        <end position="13"/>
    </location>
</feature>
<evidence type="ECO:0000256" key="8">
    <source>
        <dbReference type="ARBA" id="ARBA00022843"/>
    </source>
</evidence>
<dbReference type="SUPFAM" id="SSF88697">
    <property type="entry name" value="PUA domain-like"/>
    <property type="match status" value="1"/>
</dbReference>
<dbReference type="RefSeq" id="XP_025830749.1">
    <property type="nucleotide sequence ID" value="XM_025974964.1"/>
</dbReference>
<evidence type="ECO:0000256" key="1">
    <source>
        <dbReference type="ARBA" id="ARBA00004123"/>
    </source>
</evidence>
<evidence type="ECO:0000256" key="3">
    <source>
        <dbReference type="ARBA" id="ARBA00005293"/>
    </source>
</evidence>
<evidence type="ECO:0000256" key="11">
    <source>
        <dbReference type="ARBA" id="ARBA00046075"/>
    </source>
</evidence>
<organism evidence="16 17">
    <name type="scientific">Agrilus planipennis</name>
    <name type="common">Emerald ash borer</name>
    <name type="synonym">Agrilus marcopoli</name>
    <dbReference type="NCBI Taxonomy" id="224129"/>
    <lineage>
        <taxon>Eukaryota</taxon>
        <taxon>Metazoa</taxon>
        <taxon>Ecdysozoa</taxon>
        <taxon>Arthropoda</taxon>
        <taxon>Hexapoda</taxon>
        <taxon>Insecta</taxon>
        <taxon>Pterygota</taxon>
        <taxon>Neoptera</taxon>
        <taxon>Endopterygota</taxon>
        <taxon>Coleoptera</taxon>
        <taxon>Polyphaga</taxon>
        <taxon>Elateriformia</taxon>
        <taxon>Buprestoidea</taxon>
        <taxon>Buprestidae</taxon>
        <taxon>Agrilinae</taxon>
        <taxon>Agrilus</taxon>
    </lineage>
</organism>
<dbReference type="Gene3D" id="2.170.150.20">
    <property type="entry name" value="Peptide methionine sulfoxide reductase"/>
    <property type="match status" value="1"/>
</dbReference>
<dbReference type="InParanoid" id="A0A7F5R574"/>
<sequence>MSNDSGDDNFQQNNEHDIEGNVELQFEGDDTVPFGGDDTDFLSESETEDITNTGSEVQFDTNLPTTHKYLGKLNNVSGYTLYDDGEVKTMLAIHTSTLVLPGFTLPLVMSSDMEKNVMQTYLAQSHVFALVCADEEGSRIYKYGVTMEVFESFVKRETLYLKAKGRQRCKILSEREVRPLTGRLQQLTVKILAEPAIISPINDTQLLVLRKRRKCVVDNYEDFLKYYKYRRYHLAQFAHPAWVYDHNELFYYVKLILDGLSTFYLKDNIPSEPVSLSYWFIQNFELTHEERLKLMRLNTSLERLRLEFKYLKMQRIICCATCKVDIAKQSDVFAMSKDGVQSNYCNPGGYVYETVTVSKAKNFTLVGQPSKEFSWFPGYTWTIMQCKLCQVHLGWMFTSKLLQPPFFYGLARSGFDIQIVANEESSE</sequence>
<dbReference type="UniPathway" id="UPA00143"/>
<dbReference type="CDD" id="cd15777">
    <property type="entry name" value="CRBN_C_like"/>
    <property type="match status" value="1"/>
</dbReference>
<evidence type="ECO:0000256" key="5">
    <source>
        <dbReference type="ARBA" id="ARBA00022723"/>
    </source>
</evidence>
<dbReference type="PROSITE" id="PS51788">
    <property type="entry name" value="CULT"/>
    <property type="match status" value="1"/>
</dbReference>
<dbReference type="GO" id="GO:0046872">
    <property type="term" value="F:metal ion binding"/>
    <property type="evidence" value="ECO:0007669"/>
    <property type="project" value="UniProtKB-KW"/>
</dbReference>
<accession>A0A7F5R574</accession>
<dbReference type="GO" id="GO:0005634">
    <property type="term" value="C:nucleus"/>
    <property type="evidence" value="ECO:0007669"/>
    <property type="project" value="UniProtKB-SubCell"/>
</dbReference>
<dbReference type="Pfam" id="PF02190">
    <property type="entry name" value="LON_substr_bdg"/>
    <property type="match status" value="1"/>
</dbReference>
<dbReference type="InterPro" id="IPR003111">
    <property type="entry name" value="Lon_prtase_N"/>
</dbReference>
<dbReference type="FunCoup" id="A0A7F5R574">
    <property type="interactions" value="1422"/>
</dbReference>
<protein>
    <recommendedName>
        <fullName evidence="4">Protein cereblon</fullName>
    </recommendedName>
    <alternativeName>
        <fullName evidence="10">Protein ohgata</fullName>
    </alternativeName>
</protein>
<dbReference type="Pfam" id="PF03226">
    <property type="entry name" value="Yippee-Mis18"/>
    <property type="match status" value="1"/>
</dbReference>
<feature type="domain" description="CULT" evidence="15">
    <location>
        <begin position="314"/>
        <end position="419"/>
    </location>
</feature>
<dbReference type="Gene3D" id="2.30.130.40">
    <property type="entry name" value="LON domain-like"/>
    <property type="match status" value="1"/>
</dbReference>
<keyword evidence="7" id="KW-0862">Zinc</keyword>
<feature type="domain" description="Lon N-terminal" evidence="14">
    <location>
        <begin position="88"/>
        <end position="315"/>
    </location>
</feature>
<evidence type="ECO:0000313" key="17">
    <source>
        <dbReference type="RefSeq" id="XP_025830749.1"/>
    </source>
</evidence>
<comment type="subunit">
    <text evidence="12">Likely a component of a DCX (DDB1-CUL4-X-box) protein ligase complex. May interact with pic/DDB1.</text>
</comment>
<evidence type="ECO:0000256" key="2">
    <source>
        <dbReference type="ARBA" id="ARBA00004906"/>
    </source>
</evidence>
<comment type="subcellular location">
    <subcellularLocation>
        <location evidence="1">Nucleus</location>
    </subcellularLocation>
</comment>
<evidence type="ECO:0000313" key="16">
    <source>
        <dbReference type="Proteomes" id="UP000192223"/>
    </source>
</evidence>
<dbReference type="OrthoDB" id="267517at2759"/>
<gene>
    <name evidence="17" type="primary">LOC108738923</name>
</gene>
<comment type="function">
    <text evidence="11">Substrate recognition component of a DCX (DDB1-CUL4-X-box) E3 protein ligase complex that mediates the ubiquitination and subsequent proteasomal degradation of target proteins. Has an essential role in mediating growth by negatively regulating insulin signaling. It also has a role in maintaining presynaptic function in the neuromuscular junction synapses of third-instar larvae.</text>
</comment>
<dbReference type="Proteomes" id="UP000192223">
    <property type="component" value="Unplaced"/>
</dbReference>
<dbReference type="InterPro" id="IPR015947">
    <property type="entry name" value="PUA-like_sf"/>
</dbReference>
<dbReference type="KEGG" id="apln:108738923"/>
<comment type="pathway">
    <text evidence="2">Protein modification; protein ubiquitination.</text>
</comment>
<evidence type="ECO:0000259" key="15">
    <source>
        <dbReference type="PROSITE" id="PS51788"/>
    </source>
</evidence>
<dbReference type="InterPro" id="IPR034750">
    <property type="entry name" value="CULT"/>
</dbReference>
<evidence type="ECO:0000256" key="9">
    <source>
        <dbReference type="ARBA" id="ARBA00023242"/>
    </source>
</evidence>
<keyword evidence="5" id="KW-0479">Metal-binding</keyword>
<evidence type="ECO:0000256" key="12">
    <source>
        <dbReference type="ARBA" id="ARBA00046796"/>
    </source>
</evidence>
<comment type="similarity">
    <text evidence="3">Belongs to the CRBN family.</text>
</comment>
<dbReference type="AlphaFoldDB" id="A0A7F5R574"/>
<evidence type="ECO:0000256" key="10">
    <source>
        <dbReference type="ARBA" id="ARBA00030079"/>
    </source>
</evidence>
<dbReference type="SMART" id="SM00464">
    <property type="entry name" value="LON"/>
    <property type="match status" value="1"/>
</dbReference>
<dbReference type="InterPro" id="IPR046336">
    <property type="entry name" value="Lon_prtase_N_sf"/>
</dbReference>
<keyword evidence="9" id="KW-0539">Nucleus</keyword>
<reference evidence="17" key="1">
    <citation type="submission" date="2025-08" db="UniProtKB">
        <authorList>
            <consortium name="RefSeq"/>
        </authorList>
    </citation>
    <scope>IDENTIFICATION</scope>
    <source>
        <tissue evidence="17">Entire body</tissue>
    </source>
</reference>
<dbReference type="Gene3D" id="1.20.58.1480">
    <property type="match status" value="1"/>
</dbReference>
<evidence type="ECO:0000256" key="13">
    <source>
        <dbReference type="SAM" id="MobiDB-lite"/>
    </source>
</evidence>
<proteinExistence type="inferred from homology"/>
<keyword evidence="8" id="KW-0832">Ubl conjugation</keyword>
<dbReference type="InterPro" id="IPR004910">
    <property type="entry name" value="Yippee/Mis18/Cereblon"/>
</dbReference>
<keyword evidence="6" id="KW-0833">Ubl conjugation pathway</keyword>
<dbReference type="FunFam" id="2.170.150.20:FF:000005">
    <property type="entry name" value="Blast:Protein cereblon homolog"/>
    <property type="match status" value="1"/>
</dbReference>
<dbReference type="CTD" id="41230"/>
<dbReference type="GO" id="GO:0016567">
    <property type="term" value="P:protein ubiquitination"/>
    <property type="evidence" value="ECO:0007669"/>
    <property type="project" value="UniProtKB-UniPathway"/>
</dbReference>
<keyword evidence="16" id="KW-1185">Reference proteome</keyword>
<evidence type="ECO:0000256" key="6">
    <source>
        <dbReference type="ARBA" id="ARBA00022786"/>
    </source>
</evidence>
<evidence type="ECO:0000259" key="14">
    <source>
        <dbReference type="PROSITE" id="PS51787"/>
    </source>
</evidence>
<dbReference type="GeneID" id="108738923"/>
<evidence type="ECO:0000256" key="7">
    <source>
        <dbReference type="ARBA" id="ARBA00022833"/>
    </source>
</evidence>
<evidence type="ECO:0000256" key="4">
    <source>
        <dbReference type="ARBA" id="ARBA00014394"/>
    </source>
</evidence>